<evidence type="ECO:0000256" key="4">
    <source>
        <dbReference type="ARBA" id="ARBA00023242"/>
    </source>
</evidence>
<feature type="domain" description="NAC" evidence="5">
    <location>
        <begin position="1"/>
        <end position="113"/>
    </location>
</feature>
<reference evidence="6 7" key="1">
    <citation type="journal article" date="2021" name="BMC Genomics">
        <title>Datura genome reveals duplications of psychoactive alkaloid biosynthetic genes and high mutation rate following tissue culture.</title>
        <authorList>
            <person name="Rajewski A."/>
            <person name="Carter-House D."/>
            <person name="Stajich J."/>
            <person name="Litt A."/>
        </authorList>
    </citation>
    <scope>NUCLEOTIDE SEQUENCE [LARGE SCALE GENOMIC DNA]</scope>
    <source>
        <strain evidence="6">AR-01</strain>
    </source>
</reference>
<dbReference type="EMBL" id="JACEIK010002356">
    <property type="protein sequence ID" value="MCD9560645.1"/>
    <property type="molecule type" value="Genomic_DNA"/>
</dbReference>
<protein>
    <recommendedName>
        <fullName evidence="5">NAC domain-containing protein</fullName>
    </recommendedName>
</protein>
<dbReference type="Proteomes" id="UP000823775">
    <property type="component" value="Unassembled WGS sequence"/>
</dbReference>
<evidence type="ECO:0000256" key="1">
    <source>
        <dbReference type="ARBA" id="ARBA00023015"/>
    </source>
</evidence>
<dbReference type="PANTHER" id="PTHR31744">
    <property type="entry name" value="PROTEIN CUP-SHAPED COTYLEDON 2-RELATED"/>
    <property type="match status" value="1"/>
</dbReference>
<keyword evidence="4" id="KW-0539">Nucleus</keyword>
<keyword evidence="1" id="KW-0805">Transcription regulation</keyword>
<dbReference type="PROSITE" id="PS51005">
    <property type="entry name" value="NAC"/>
    <property type="match status" value="1"/>
</dbReference>
<proteinExistence type="predicted"/>
<dbReference type="SUPFAM" id="SSF101941">
    <property type="entry name" value="NAC domain"/>
    <property type="match status" value="1"/>
</dbReference>
<evidence type="ECO:0000259" key="5">
    <source>
        <dbReference type="PROSITE" id="PS51005"/>
    </source>
</evidence>
<name>A0ABS8URE1_DATST</name>
<dbReference type="InterPro" id="IPR003441">
    <property type="entry name" value="NAC-dom"/>
</dbReference>
<sequence>MASSNGGVPPGFRFHPTEEELLHYYLKKKLSFHKFDMEDQNKPSNKCGFWKATGRNKCIRNGFKKIGMRKTLVFYQGQSSHGQKTDWIMHSTGLDTDENQCEDGWVICRVFKKKNLFKIVEMKPVASQPQASTSSTSTTNLLAPAATHTKMIIHIYCTNYRSTGNMTNYSQIPVTSATLPQY</sequence>
<gene>
    <name evidence="6" type="ORF">HAX54_019373</name>
</gene>
<keyword evidence="3" id="KW-0804">Transcription</keyword>
<evidence type="ECO:0000313" key="7">
    <source>
        <dbReference type="Proteomes" id="UP000823775"/>
    </source>
</evidence>
<dbReference type="Pfam" id="PF02365">
    <property type="entry name" value="NAM"/>
    <property type="match status" value="2"/>
</dbReference>
<dbReference type="InterPro" id="IPR036093">
    <property type="entry name" value="NAC_dom_sf"/>
</dbReference>
<keyword evidence="7" id="KW-1185">Reference proteome</keyword>
<dbReference type="PANTHER" id="PTHR31744:SF212">
    <property type="entry name" value="PROTEIN SOMBRERO-LIKE ISOFORM X2"/>
    <property type="match status" value="1"/>
</dbReference>
<keyword evidence="2" id="KW-0238">DNA-binding</keyword>
<evidence type="ECO:0000313" key="6">
    <source>
        <dbReference type="EMBL" id="MCD9560645.1"/>
    </source>
</evidence>
<comment type="caution">
    <text evidence="6">The sequence shown here is derived from an EMBL/GenBank/DDBJ whole genome shotgun (WGS) entry which is preliminary data.</text>
</comment>
<evidence type="ECO:0000256" key="3">
    <source>
        <dbReference type="ARBA" id="ARBA00023163"/>
    </source>
</evidence>
<organism evidence="6 7">
    <name type="scientific">Datura stramonium</name>
    <name type="common">Jimsonweed</name>
    <name type="synonym">Common thornapple</name>
    <dbReference type="NCBI Taxonomy" id="4076"/>
    <lineage>
        <taxon>Eukaryota</taxon>
        <taxon>Viridiplantae</taxon>
        <taxon>Streptophyta</taxon>
        <taxon>Embryophyta</taxon>
        <taxon>Tracheophyta</taxon>
        <taxon>Spermatophyta</taxon>
        <taxon>Magnoliopsida</taxon>
        <taxon>eudicotyledons</taxon>
        <taxon>Gunneridae</taxon>
        <taxon>Pentapetalae</taxon>
        <taxon>asterids</taxon>
        <taxon>lamiids</taxon>
        <taxon>Solanales</taxon>
        <taxon>Solanaceae</taxon>
        <taxon>Solanoideae</taxon>
        <taxon>Datureae</taxon>
        <taxon>Datura</taxon>
    </lineage>
</organism>
<accession>A0ABS8URE1</accession>
<evidence type="ECO:0000256" key="2">
    <source>
        <dbReference type="ARBA" id="ARBA00023125"/>
    </source>
</evidence>
<dbReference type="Gene3D" id="2.170.150.80">
    <property type="entry name" value="NAC domain"/>
    <property type="match status" value="1"/>
</dbReference>